<evidence type="ECO:0000313" key="10">
    <source>
        <dbReference type="EnsemblPlants" id="AUR62032796-RA:cds"/>
    </source>
</evidence>
<dbReference type="InterPro" id="IPR036188">
    <property type="entry name" value="FAD/NAD-bd_sf"/>
</dbReference>
<dbReference type="PANTHER" id="PTHR45968:SF19">
    <property type="entry name" value="GLUCOSE-METHANOL-CHOLINE (GMC) OXIDOREDUCTASE FAMILY PROTEIN"/>
    <property type="match status" value="1"/>
</dbReference>
<dbReference type="Gene3D" id="3.50.50.60">
    <property type="entry name" value="FAD/NAD(P)-binding domain"/>
    <property type="match status" value="1"/>
</dbReference>
<keyword evidence="4 8" id="KW-0732">Signal</keyword>
<gene>
    <name evidence="10" type="primary">LOC110706325</name>
</gene>
<keyword evidence="11" id="KW-1185">Reference proteome</keyword>
<evidence type="ECO:0000256" key="1">
    <source>
        <dbReference type="ARBA" id="ARBA00001974"/>
    </source>
</evidence>
<proteinExistence type="inferred from homology"/>
<accession>A0A803MNE5</accession>
<feature type="domain" description="Glucose-methanol-choline oxidoreductase N-terminal" evidence="9">
    <location>
        <begin position="304"/>
        <end position="318"/>
    </location>
</feature>
<keyword evidence="5 6" id="KW-0274">FAD</keyword>
<dbReference type="SUPFAM" id="SSF54373">
    <property type="entry name" value="FAD-linked reductases, C-terminal domain"/>
    <property type="match status" value="1"/>
</dbReference>
<dbReference type="OMA" id="GINYMMY"/>
<dbReference type="OrthoDB" id="269227at2759"/>
<dbReference type="AlphaFoldDB" id="A0A803MNE5"/>
<dbReference type="GO" id="GO:0050660">
    <property type="term" value="F:flavin adenine dinucleotide binding"/>
    <property type="evidence" value="ECO:0007669"/>
    <property type="project" value="InterPro"/>
</dbReference>
<evidence type="ECO:0000256" key="2">
    <source>
        <dbReference type="ARBA" id="ARBA00010790"/>
    </source>
</evidence>
<dbReference type="EnsemblPlants" id="AUR62032796-RA">
    <property type="protein sequence ID" value="AUR62032796-RA:cds"/>
    <property type="gene ID" value="AUR62032796"/>
</dbReference>
<comment type="similarity">
    <text evidence="2">Belongs to the GMC oxidoreductase family.</text>
</comment>
<dbReference type="InterPro" id="IPR000172">
    <property type="entry name" value="GMC_OxRdtase_N"/>
</dbReference>
<reference evidence="10" key="1">
    <citation type="journal article" date="2017" name="Nature">
        <title>The genome of Chenopodium quinoa.</title>
        <authorList>
            <person name="Jarvis D.E."/>
            <person name="Ho Y.S."/>
            <person name="Lightfoot D.J."/>
            <person name="Schmoeckel S.M."/>
            <person name="Li B."/>
            <person name="Borm T.J.A."/>
            <person name="Ohyanagi H."/>
            <person name="Mineta K."/>
            <person name="Michell C.T."/>
            <person name="Saber N."/>
            <person name="Kharbatia N.M."/>
            <person name="Rupper R.R."/>
            <person name="Sharp A.R."/>
            <person name="Dally N."/>
            <person name="Boughton B.A."/>
            <person name="Woo Y.H."/>
            <person name="Gao G."/>
            <person name="Schijlen E.G.W.M."/>
            <person name="Guo X."/>
            <person name="Momin A.A."/>
            <person name="Negrao S."/>
            <person name="Al-Babili S."/>
            <person name="Gehring C."/>
            <person name="Roessner U."/>
            <person name="Jung C."/>
            <person name="Murphy K."/>
            <person name="Arold S.T."/>
            <person name="Gojobori T."/>
            <person name="van der Linden C.G."/>
            <person name="van Loo E.N."/>
            <person name="Jellen E.N."/>
            <person name="Maughan P.J."/>
            <person name="Tester M."/>
        </authorList>
    </citation>
    <scope>NUCLEOTIDE SEQUENCE [LARGE SCALE GENOMIC DNA]</scope>
    <source>
        <strain evidence="10">cv. PI 614886</strain>
    </source>
</reference>
<protein>
    <recommendedName>
        <fullName evidence="9">Glucose-methanol-choline oxidoreductase N-terminal domain-containing protein</fullName>
    </recommendedName>
</protein>
<dbReference type="PANTHER" id="PTHR45968">
    <property type="entry name" value="OSJNBA0019K04.7 PROTEIN"/>
    <property type="match status" value="1"/>
</dbReference>
<dbReference type="Pfam" id="PF00732">
    <property type="entry name" value="GMC_oxred_N"/>
    <property type="match status" value="1"/>
</dbReference>
<dbReference type="InterPro" id="IPR051871">
    <property type="entry name" value="GMC_Oxidoreductase-Related"/>
</dbReference>
<evidence type="ECO:0000256" key="5">
    <source>
        <dbReference type="ARBA" id="ARBA00022827"/>
    </source>
</evidence>
<comment type="cofactor">
    <cofactor evidence="1 6">
        <name>FAD</name>
        <dbReference type="ChEBI" id="CHEBI:57692"/>
    </cofactor>
</comment>
<dbReference type="GO" id="GO:0016614">
    <property type="term" value="F:oxidoreductase activity, acting on CH-OH group of donors"/>
    <property type="evidence" value="ECO:0007669"/>
    <property type="project" value="InterPro"/>
</dbReference>
<keyword evidence="3" id="KW-0285">Flavoprotein</keyword>
<evidence type="ECO:0000256" key="6">
    <source>
        <dbReference type="PIRSR" id="PIRSR000137-2"/>
    </source>
</evidence>
<evidence type="ECO:0000259" key="9">
    <source>
        <dbReference type="PROSITE" id="PS00624"/>
    </source>
</evidence>
<evidence type="ECO:0000256" key="8">
    <source>
        <dbReference type="SAM" id="SignalP"/>
    </source>
</evidence>
<dbReference type="Proteomes" id="UP000596660">
    <property type="component" value="Unplaced"/>
</dbReference>
<evidence type="ECO:0000313" key="11">
    <source>
        <dbReference type="Proteomes" id="UP000596660"/>
    </source>
</evidence>
<dbReference type="Pfam" id="PF05199">
    <property type="entry name" value="GMC_oxred_C"/>
    <property type="match status" value="1"/>
</dbReference>
<feature type="chain" id="PRO_5030783223" description="Glucose-methanol-choline oxidoreductase N-terminal domain-containing protein" evidence="8">
    <location>
        <begin position="29"/>
        <end position="541"/>
    </location>
</feature>
<dbReference type="PIRSF" id="PIRSF000137">
    <property type="entry name" value="Alcohol_oxidase"/>
    <property type="match status" value="1"/>
</dbReference>
<dbReference type="KEGG" id="cqi:110706325"/>
<feature type="binding site" evidence="6">
    <location>
        <position position="508"/>
    </location>
    <ligand>
        <name>FAD</name>
        <dbReference type="ChEBI" id="CHEBI:57692"/>
    </ligand>
</feature>
<evidence type="ECO:0000256" key="4">
    <source>
        <dbReference type="ARBA" id="ARBA00022729"/>
    </source>
</evidence>
<dbReference type="InterPro" id="IPR007867">
    <property type="entry name" value="GMC_OxRtase_C"/>
</dbReference>
<feature type="signal peptide" evidence="8">
    <location>
        <begin position="1"/>
        <end position="28"/>
    </location>
</feature>
<keyword evidence="7" id="KW-1015">Disulfide bond</keyword>
<feature type="disulfide bond" evidence="7">
    <location>
        <begin position="432"/>
        <end position="471"/>
    </location>
</feature>
<feature type="binding site" evidence="6">
    <location>
        <position position="134"/>
    </location>
    <ligand>
        <name>FAD</name>
        <dbReference type="ChEBI" id="CHEBI:57692"/>
    </ligand>
</feature>
<evidence type="ECO:0000256" key="7">
    <source>
        <dbReference type="PIRSR" id="PIRSR000137-3"/>
    </source>
</evidence>
<dbReference type="PROSITE" id="PS00624">
    <property type="entry name" value="GMC_OXRED_2"/>
    <property type="match status" value="1"/>
</dbReference>
<dbReference type="GeneID" id="110706325"/>
<sequence length="541" mass="59305">MKKLQQTRIRIWFLIHCILSILYLSASASPTTSPLCNNGLKVEHPYMTSDVTEVEGKSFNYIIIGGGACGCPLAATLSEKFSVLVIERGDSPYGHPTILERNKFGYPLVETNKYTSVAQEFVSLDGVLNYRGRVLGGSTAINSGFYSRASDAFNKKMGWDEKMVKQAYEWVESKVVSAPETLSPWQSVVLDGLLEAGVLPFNGYTLEHVQGTKLSGTIFDVLGKRHTAADLLGGGNPKNIVVLLNATVSKVFFHHDEDKAGDKPSAKGVKFIKSDDDTKKSHKVYLKKQENSSLPRGEVILTAGALSSPQILMLSGIGPSKHLQTFNISVLADLKSVGNRMQDNPAISLLVDSKPKSRTPDTPQVTGITENFKVILESIIVPVSKDLTRVSIAGKLAFPASTGTLELKNKDPRENPLVKFNYLSKDEDMEYCVKIHQLVEGVSMSEAVSVYLGRERSRLEKLGKEESKEYCKKNVSTFYHYHGGCTIGEVVDKDYNVYGIKGLRVMDGSTLVESPGTNPMGTLMMLGRYQGLKIVQGRSSS</sequence>
<evidence type="ECO:0000256" key="3">
    <source>
        <dbReference type="ARBA" id="ARBA00022630"/>
    </source>
</evidence>
<name>A0A803MNE5_CHEQI</name>
<reference evidence="10" key="2">
    <citation type="submission" date="2021-03" db="UniProtKB">
        <authorList>
            <consortium name="EnsemblPlants"/>
        </authorList>
    </citation>
    <scope>IDENTIFICATION</scope>
</reference>
<dbReference type="SUPFAM" id="SSF51905">
    <property type="entry name" value="FAD/NAD(P)-binding domain"/>
    <property type="match status" value="1"/>
</dbReference>
<dbReference type="InterPro" id="IPR012132">
    <property type="entry name" value="GMC_OxRdtase"/>
</dbReference>
<dbReference type="RefSeq" id="XP_021739922.1">
    <property type="nucleotide sequence ID" value="XM_021884230.1"/>
</dbReference>
<organism evidence="10 11">
    <name type="scientific">Chenopodium quinoa</name>
    <name type="common">Quinoa</name>
    <dbReference type="NCBI Taxonomy" id="63459"/>
    <lineage>
        <taxon>Eukaryota</taxon>
        <taxon>Viridiplantae</taxon>
        <taxon>Streptophyta</taxon>
        <taxon>Embryophyta</taxon>
        <taxon>Tracheophyta</taxon>
        <taxon>Spermatophyta</taxon>
        <taxon>Magnoliopsida</taxon>
        <taxon>eudicotyledons</taxon>
        <taxon>Gunneridae</taxon>
        <taxon>Pentapetalae</taxon>
        <taxon>Caryophyllales</taxon>
        <taxon>Chenopodiaceae</taxon>
        <taxon>Chenopodioideae</taxon>
        <taxon>Atripliceae</taxon>
        <taxon>Chenopodium</taxon>
    </lineage>
</organism>
<dbReference type="Gene3D" id="3.30.410.40">
    <property type="match status" value="1"/>
</dbReference>
<feature type="binding site" evidence="6">
    <location>
        <position position="248"/>
    </location>
    <ligand>
        <name>FAD</name>
        <dbReference type="ChEBI" id="CHEBI:57692"/>
    </ligand>
</feature>
<dbReference type="Gramene" id="AUR62032796-RA">
    <property type="protein sequence ID" value="AUR62032796-RA:cds"/>
    <property type="gene ID" value="AUR62032796"/>
</dbReference>